<dbReference type="PROSITE" id="PS51257">
    <property type="entry name" value="PROKAR_LIPOPROTEIN"/>
    <property type="match status" value="1"/>
</dbReference>
<evidence type="ECO:0000313" key="1">
    <source>
        <dbReference type="EMBL" id="RAJ00355.1"/>
    </source>
</evidence>
<dbReference type="InterPro" id="IPR025345">
    <property type="entry name" value="DUF4249"/>
</dbReference>
<dbReference type="AlphaFoldDB" id="A0A327Q8U1"/>
<keyword evidence="2" id="KW-1185">Reference proteome</keyword>
<proteinExistence type="predicted"/>
<dbReference type="OrthoDB" id="1117670at2"/>
<protein>
    <submittedName>
        <fullName evidence="1">Uncharacterized protein DUF4249</fullName>
    </submittedName>
</protein>
<name>A0A327Q8U1_9BACT</name>
<dbReference type="Pfam" id="PF14054">
    <property type="entry name" value="DUF4249"/>
    <property type="match status" value="1"/>
</dbReference>
<dbReference type="Proteomes" id="UP000249547">
    <property type="component" value="Unassembled WGS sequence"/>
</dbReference>
<gene>
    <name evidence="1" type="ORF">LX64_04058</name>
</gene>
<comment type="caution">
    <text evidence="1">The sequence shown here is derived from an EMBL/GenBank/DDBJ whole genome shotgun (WGS) entry which is preliminary data.</text>
</comment>
<sequence>MKRIFNLSILAIAAVFTACEDKIDLDIPKGKVYPVVDAWITTAPGTQTIRISETVPYTSSQPAPVVSNATIVLQDVTENKTYPFTFANGVYSHNPGANVSIAKLGHVYKLTVTLGADEFVAMDTIKRVPPVDSITYEFKKKDESASGKEGYYARFWARDIAGPVTDYYWVRGYRNTTSNVQSNIFAIDGSFEAGLADSAIFIQPIAESITDWDKPFQLDEKVIVRLASLSKPSYDFLSHVDKQVNNGGLFATVLENVGTNLKNTNPASTKKVLGWFGTSAVSFADKTIKPL</sequence>
<reference evidence="1 2" key="1">
    <citation type="submission" date="2018-06" db="EMBL/GenBank/DDBJ databases">
        <title>Genomic Encyclopedia of Archaeal and Bacterial Type Strains, Phase II (KMG-II): from individual species to whole genera.</title>
        <authorList>
            <person name="Goeker M."/>
        </authorList>
    </citation>
    <scope>NUCLEOTIDE SEQUENCE [LARGE SCALE GENOMIC DNA]</scope>
    <source>
        <strain evidence="1 2">DSM 23857</strain>
    </source>
</reference>
<dbReference type="EMBL" id="QLLL01000008">
    <property type="protein sequence ID" value="RAJ00355.1"/>
    <property type="molecule type" value="Genomic_DNA"/>
</dbReference>
<evidence type="ECO:0000313" key="2">
    <source>
        <dbReference type="Proteomes" id="UP000249547"/>
    </source>
</evidence>
<accession>A0A327Q8U1</accession>
<dbReference type="RefSeq" id="WP_111599478.1">
    <property type="nucleotide sequence ID" value="NZ_QLLL01000008.1"/>
</dbReference>
<organism evidence="1 2">
    <name type="scientific">Chitinophaga skermanii</name>
    <dbReference type="NCBI Taxonomy" id="331697"/>
    <lineage>
        <taxon>Bacteria</taxon>
        <taxon>Pseudomonadati</taxon>
        <taxon>Bacteroidota</taxon>
        <taxon>Chitinophagia</taxon>
        <taxon>Chitinophagales</taxon>
        <taxon>Chitinophagaceae</taxon>
        <taxon>Chitinophaga</taxon>
    </lineage>
</organism>